<name>A0A1F5EJ12_9BACT</name>
<dbReference type="CDD" id="cd02801">
    <property type="entry name" value="DUS_like_FMN"/>
    <property type="match status" value="1"/>
</dbReference>
<dbReference type="Gene3D" id="1.10.1200.80">
    <property type="entry name" value="Putative flavin oxidoreducatase, domain 2"/>
    <property type="match status" value="1"/>
</dbReference>
<feature type="binding site" evidence="14">
    <location>
        <position position="176"/>
    </location>
    <ligand>
        <name>FMN</name>
        <dbReference type="ChEBI" id="CHEBI:58210"/>
    </ligand>
</feature>
<feature type="active site" description="Proton donor" evidence="13">
    <location>
        <position position="104"/>
    </location>
</feature>
<keyword evidence="5 12" id="KW-0288">FMN</keyword>
<comment type="catalytic activity">
    <reaction evidence="11">
        <text>a 5,6-dihydrouridine in tRNA + NAD(+) = a uridine in tRNA + NADH + H(+)</text>
        <dbReference type="Rhea" id="RHEA:54452"/>
        <dbReference type="Rhea" id="RHEA-COMP:13339"/>
        <dbReference type="Rhea" id="RHEA-COMP:13887"/>
        <dbReference type="ChEBI" id="CHEBI:15378"/>
        <dbReference type="ChEBI" id="CHEBI:57540"/>
        <dbReference type="ChEBI" id="CHEBI:57945"/>
        <dbReference type="ChEBI" id="CHEBI:65315"/>
        <dbReference type="ChEBI" id="CHEBI:74443"/>
    </reaction>
</comment>
<organism evidence="16 17">
    <name type="scientific">Candidatus Campbellbacteria bacterium RIFCSPLOWO2_02_35_12</name>
    <dbReference type="NCBI Taxonomy" id="1797580"/>
    <lineage>
        <taxon>Bacteria</taxon>
        <taxon>Candidatus Campbelliibacteriota</taxon>
    </lineage>
</organism>
<evidence type="ECO:0000256" key="2">
    <source>
        <dbReference type="ARBA" id="ARBA00002790"/>
    </source>
</evidence>
<dbReference type="GO" id="GO:0017150">
    <property type="term" value="F:tRNA dihydrouridine synthase activity"/>
    <property type="evidence" value="ECO:0007669"/>
    <property type="project" value="InterPro"/>
</dbReference>
<dbReference type="InterPro" id="IPR024036">
    <property type="entry name" value="tRNA-dHydroUridine_Synthase_C"/>
</dbReference>
<dbReference type="PROSITE" id="PS01136">
    <property type="entry name" value="UPF0034"/>
    <property type="match status" value="1"/>
</dbReference>
<keyword evidence="7" id="KW-0521">NADP</keyword>
<evidence type="ECO:0000256" key="9">
    <source>
        <dbReference type="ARBA" id="ARBA00023002"/>
    </source>
</evidence>
<evidence type="ECO:0000256" key="14">
    <source>
        <dbReference type="PIRSR" id="PIRSR006621-2"/>
    </source>
</evidence>
<keyword evidence="3" id="KW-0820">tRNA-binding</keyword>
<protein>
    <recommendedName>
        <fullName evidence="12">tRNA-dihydrouridine synthase</fullName>
        <ecNumber evidence="12">1.3.1.-</ecNumber>
    </recommendedName>
</protein>
<evidence type="ECO:0000313" key="17">
    <source>
        <dbReference type="Proteomes" id="UP000186029"/>
    </source>
</evidence>
<dbReference type="InterPro" id="IPR035587">
    <property type="entry name" value="DUS-like_FMN-bd"/>
</dbReference>
<dbReference type="GO" id="GO:0000049">
    <property type="term" value="F:tRNA binding"/>
    <property type="evidence" value="ECO:0007669"/>
    <property type="project" value="UniProtKB-KW"/>
</dbReference>
<feature type="binding site" evidence="14">
    <location>
        <position position="74"/>
    </location>
    <ligand>
        <name>FMN</name>
        <dbReference type="ChEBI" id="CHEBI:58210"/>
    </ligand>
</feature>
<keyword evidence="14" id="KW-0547">Nucleotide-binding</keyword>
<evidence type="ECO:0000256" key="3">
    <source>
        <dbReference type="ARBA" id="ARBA00022555"/>
    </source>
</evidence>
<keyword evidence="4 12" id="KW-0285">Flavoprotein</keyword>
<dbReference type="InterPro" id="IPR018517">
    <property type="entry name" value="tRNA_hU_synthase_CS"/>
</dbReference>
<dbReference type="STRING" id="1797580.A2Z61_00645"/>
<keyword evidence="6 12" id="KW-0819">tRNA processing</keyword>
<dbReference type="Proteomes" id="UP000186029">
    <property type="component" value="Unassembled WGS sequence"/>
</dbReference>
<dbReference type="AlphaFoldDB" id="A0A1F5EJ12"/>
<dbReference type="SUPFAM" id="SSF51395">
    <property type="entry name" value="FMN-linked oxidoreductases"/>
    <property type="match status" value="1"/>
</dbReference>
<dbReference type="EMBL" id="MFAC01000010">
    <property type="protein sequence ID" value="OGD67365.1"/>
    <property type="molecule type" value="Genomic_DNA"/>
</dbReference>
<evidence type="ECO:0000256" key="5">
    <source>
        <dbReference type="ARBA" id="ARBA00022643"/>
    </source>
</evidence>
<dbReference type="PIRSF" id="PIRSF006621">
    <property type="entry name" value="Dus"/>
    <property type="match status" value="1"/>
</dbReference>
<proteinExistence type="inferred from homology"/>
<evidence type="ECO:0000256" key="12">
    <source>
        <dbReference type="PIRNR" id="PIRNR006621"/>
    </source>
</evidence>
<dbReference type="PANTHER" id="PTHR11082:SF25">
    <property type="entry name" value="DUS-LIKE FMN-BINDING DOMAIN-CONTAINING PROTEIN"/>
    <property type="match status" value="1"/>
</dbReference>
<evidence type="ECO:0000313" key="16">
    <source>
        <dbReference type="EMBL" id="OGD67365.1"/>
    </source>
</evidence>
<feature type="binding site" evidence="14">
    <location>
        <begin position="236"/>
        <end position="237"/>
    </location>
    <ligand>
        <name>FMN</name>
        <dbReference type="ChEBI" id="CHEBI:58210"/>
    </ligand>
</feature>
<dbReference type="GO" id="GO:0050660">
    <property type="term" value="F:flavin adenine dinucleotide binding"/>
    <property type="evidence" value="ECO:0007669"/>
    <property type="project" value="InterPro"/>
</dbReference>
<comment type="caution">
    <text evidence="16">The sequence shown here is derived from an EMBL/GenBank/DDBJ whole genome shotgun (WGS) entry which is preliminary data.</text>
</comment>
<comment type="similarity">
    <text evidence="12">Belongs to the dus family.</text>
</comment>
<evidence type="ECO:0000259" key="15">
    <source>
        <dbReference type="Pfam" id="PF01207"/>
    </source>
</evidence>
<dbReference type="PANTHER" id="PTHR11082">
    <property type="entry name" value="TRNA-DIHYDROURIDINE SYNTHASE"/>
    <property type="match status" value="1"/>
</dbReference>
<feature type="domain" description="DUS-like FMN-binding" evidence="15">
    <location>
        <begin position="16"/>
        <end position="316"/>
    </location>
</feature>
<sequence length="321" mass="36167">MSKNFWSNLKKPFFALAPMADVTDASFRRIITKYGAPDVMWTEFVSANGLFLGGRDILIKNLVFTDKERPIVAQFFTVNPKFIREAAKLANKLGFDGIDINMGCPDKNVEKQGAGANLIKNPKLAAELIKAAKDGAESFGRQIPVSVKTRVGYDKDELNSWLPSLLKAEPSVIIIHARTRKQLSKTPADWSFIKRAVEIRNEMKSKVLICGNGDVIDIKDAKQKAKETSADGVMLGRAIFGNPWLFNKNKEEASIEEKLKVMIEHTRLFEKITPHKNFSIMKKHYKAYVSGWDGAKDFRVKLMKAENAIDVENIVDEYLKL</sequence>
<comment type="catalytic activity">
    <reaction evidence="10">
        <text>a 5,6-dihydrouridine in tRNA + NADP(+) = a uridine in tRNA + NADPH + H(+)</text>
        <dbReference type="Rhea" id="RHEA:23624"/>
        <dbReference type="Rhea" id="RHEA-COMP:13339"/>
        <dbReference type="Rhea" id="RHEA-COMP:13887"/>
        <dbReference type="ChEBI" id="CHEBI:15378"/>
        <dbReference type="ChEBI" id="CHEBI:57783"/>
        <dbReference type="ChEBI" id="CHEBI:58349"/>
        <dbReference type="ChEBI" id="CHEBI:65315"/>
        <dbReference type="ChEBI" id="CHEBI:74443"/>
    </reaction>
</comment>
<dbReference type="EC" id="1.3.1.-" evidence="12"/>
<comment type="cofactor">
    <cofactor evidence="1 12 14">
        <name>FMN</name>
        <dbReference type="ChEBI" id="CHEBI:58210"/>
    </cofactor>
</comment>
<evidence type="ECO:0000256" key="4">
    <source>
        <dbReference type="ARBA" id="ARBA00022630"/>
    </source>
</evidence>
<evidence type="ECO:0000256" key="13">
    <source>
        <dbReference type="PIRSR" id="PIRSR006621-1"/>
    </source>
</evidence>
<comment type="function">
    <text evidence="2 12">Catalyzes the synthesis of 5,6-dihydrouridine (D), a modified base found in the D-loop of most tRNAs, via the reduction of the C5-C6 double bond in target uridines.</text>
</comment>
<dbReference type="InterPro" id="IPR001269">
    <property type="entry name" value="DUS_fam"/>
</dbReference>
<feature type="binding site" evidence="14">
    <location>
        <position position="148"/>
    </location>
    <ligand>
        <name>FMN</name>
        <dbReference type="ChEBI" id="CHEBI:58210"/>
    </ligand>
</feature>
<feature type="binding site" evidence="14">
    <location>
        <begin position="18"/>
        <end position="20"/>
    </location>
    <ligand>
        <name>FMN</name>
        <dbReference type="ChEBI" id="CHEBI:58210"/>
    </ligand>
</feature>
<gene>
    <name evidence="16" type="ORF">A2Z61_00645</name>
</gene>
<reference evidence="16 17" key="1">
    <citation type="journal article" date="2016" name="Nat. Commun.">
        <title>Thousands of microbial genomes shed light on interconnected biogeochemical processes in an aquifer system.</title>
        <authorList>
            <person name="Anantharaman K."/>
            <person name="Brown C.T."/>
            <person name="Hug L.A."/>
            <person name="Sharon I."/>
            <person name="Castelle C.J."/>
            <person name="Probst A.J."/>
            <person name="Thomas B.C."/>
            <person name="Singh A."/>
            <person name="Wilkins M.J."/>
            <person name="Karaoz U."/>
            <person name="Brodie E.L."/>
            <person name="Williams K.H."/>
            <person name="Hubbard S.S."/>
            <person name="Banfield J.F."/>
        </authorList>
    </citation>
    <scope>NUCLEOTIDE SEQUENCE [LARGE SCALE GENOMIC DNA]</scope>
</reference>
<evidence type="ECO:0000256" key="7">
    <source>
        <dbReference type="ARBA" id="ARBA00022857"/>
    </source>
</evidence>
<dbReference type="Gene3D" id="3.20.20.70">
    <property type="entry name" value="Aldolase class I"/>
    <property type="match status" value="1"/>
</dbReference>
<keyword evidence="9 12" id="KW-0560">Oxidoreductase</keyword>
<dbReference type="Pfam" id="PF01207">
    <property type="entry name" value="Dus"/>
    <property type="match status" value="1"/>
</dbReference>
<dbReference type="InterPro" id="IPR013785">
    <property type="entry name" value="Aldolase_TIM"/>
</dbReference>
<accession>A0A1F5EJ12</accession>
<keyword evidence="8" id="KW-0694">RNA-binding</keyword>
<evidence type="ECO:0000256" key="10">
    <source>
        <dbReference type="ARBA" id="ARBA00048205"/>
    </source>
</evidence>
<evidence type="ECO:0000256" key="11">
    <source>
        <dbReference type="ARBA" id="ARBA00048802"/>
    </source>
</evidence>
<evidence type="ECO:0000256" key="8">
    <source>
        <dbReference type="ARBA" id="ARBA00022884"/>
    </source>
</evidence>
<evidence type="ECO:0000256" key="1">
    <source>
        <dbReference type="ARBA" id="ARBA00001917"/>
    </source>
</evidence>
<evidence type="ECO:0000256" key="6">
    <source>
        <dbReference type="ARBA" id="ARBA00022694"/>
    </source>
</evidence>